<dbReference type="PANTHER" id="PTHR13285">
    <property type="entry name" value="ACYLTRANSFERASE"/>
    <property type="match status" value="1"/>
</dbReference>
<dbReference type="EMBL" id="JAHHHD010000001">
    <property type="protein sequence ID" value="MBW4657212.1"/>
    <property type="molecule type" value="Genomic_DNA"/>
</dbReference>
<reference evidence="9" key="2">
    <citation type="journal article" date="2022" name="Microbiol. Resour. Announc.">
        <title>Metagenome Sequencing to Explore Phylogenomics of Terrestrial Cyanobacteria.</title>
        <authorList>
            <person name="Ward R.D."/>
            <person name="Stajich J.E."/>
            <person name="Johansen J.R."/>
            <person name="Huntemann M."/>
            <person name="Clum A."/>
            <person name="Foster B."/>
            <person name="Foster B."/>
            <person name="Roux S."/>
            <person name="Palaniappan K."/>
            <person name="Varghese N."/>
            <person name="Mukherjee S."/>
            <person name="Reddy T.B.K."/>
            <person name="Daum C."/>
            <person name="Copeland A."/>
            <person name="Chen I.A."/>
            <person name="Ivanova N.N."/>
            <person name="Kyrpides N.C."/>
            <person name="Shapiro N."/>
            <person name="Eloe-Fadrosh E.A."/>
            <person name="Pietrasiak N."/>
        </authorList>
    </citation>
    <scope>NUCLEOTIDE SEQUENCE</scope>
    <source>
        <strain evidence="9">UHER 2000/2452</strain>
    </source>
</reference>
<comment type="similarity">
    <text evidence="2 7">Belongs to the membrane-bound acyltransferase family.</text>
</comment>
<dbReference type="Pfam" id="PF03062">
    <property type="entry name" value="MBOAT"/>
    <property type="match status" value="1"/>
</dbReference>
<keyword evidence="7" id="KW-0012">Acyltransferase</keyword>
<evidence type="ECO:0000256" key="2">
    <source>
        <dbReference type="ARBA" id="ARBA00010323"/>
    </source>
</evidence>
<gene>
    <name evidence="9" type="ORF">KME15_00930</name>
</gene>
<evidence type="ECO:0000256" key="3">
    <source>
        <dbReference type="ARBA" id="ARBA00022475"/>
    </source>
</evidence>
<protein>
    <submittedName>
        <fullName evidence="9">MBOAT family protein</fullName>
    </submittedName>
</protein>
<sequence>MLFNSIEFLVFLVTVYTLYRVLPFRGQNLMLLVSSYIFYGWWDKQFLFLILLITSLDFCSALIIGQGELTATQRRLPSWVVILSAFFCVTVQWEAIRFSLNPWVMIVDWSRLLPPVGTGWLVFWGSIGAVAIANFFYPKLIALPERRRKNVCLGLSITIDLLILAFFKYFNFFVGSAVDLLQSVGLPADFTTLNILLPVGISFYTFQTMSYTLDVYRRELEPAQKFSDFALSVCFFPHLVAGPIVRATDLMPQFILPRTITFDQTLRGLYLILFGLFKKVAIADGLAGSVNAVYNSTGTVSWIDVVAATLLFTFQIYCDFSGYTDIARGVSKLFGVELVVNFNLPYFSRTPSEFWQRWHISLSTWLRDYLYISLGGNRKGNLNTYRNLMTTMVLGGLWHGAAWNYVLWGFYQGALLCIYRVLGIRDPRKSSQSEKPAFNLKKFLSSTAATLIFFGLTCYGWLLFRANSLEQIVSFTQILFTDFGNFSLTMPKPNLSGLLGLAVLIIYEFAEYSVNRVHFYRQYPALLRGAFYAILTLLILMGTSNAPAQFIYFQF</sequence>
<organism evidence="9 10">
    <name type="scientific">Drouetiella hepatica Uher 2000/2452</name>
    <dbReference type="NCBI Taxonomy" id="904376"/>
    <lineage>
        <taxon>Bacteria</taxon>
        <taxon>Bacillati</taxon>
        <taxon>Cyanobacteriota</taxon>
        <taxon>Cyanophyceae</taxon>
        <taxon>Oculatellales</taxon>
        <taxon>Oculatellaceae</taxon>
        <taxon>Drouetiella</taxon>
    </lineage>
</organism>
<feature type="transmembrane region" description="Helical" evidence="8">
    <location>
        <begin position="299"/>
        <end position="317"/>
    </location>
</feature>
<evidence type="ECO:0000313" key="10">
    <source>
        <dbReference type="Proteomes" id="UP000757435"/>
    </source>
</evidence>
<feature type="transmembrane region" description="Helical" evidence="8">
    <location>
        <begin position="190"/>
        <end position="206"/>
    </location>
</feature>
<dbReference type="Proteomes" id="UP000757435">
    <property type="component" value="Unassembled WGS sequence"/>
</dbReference>
<keyword evidence="6 7" id="KW-0472">Membrane</keyword>
<feature type="transmembrane region" description="Helical" evidence="8">
    <location>
        <begin position="493"/>
        <end position="510"/>
    </location>
</feature>
<evidence type="ECO:0000256" key="5">
    <source>
        <dbReference type="ARBA" id="ARBA00022989"/>
    </source>
</evidence>
<feature type="transmembrane region" description="Helical" evidence="8">
    <location>
        <begin position="226"/>
        <end position="248"/>
    </location>
</feature>
<dbReference type="InterPro" id="IPR051085">
    <property type="entry name" value="MB_O-acyltransferase"/>
</dbReference>
<dbReference type="AlphaFoldDB" id="A0A951Q6E3"/>
<dbReference type="GO" id="GO:0016746">
    <property type="term" value="F:acyltransferase activity"/>
    <property type="evidence" value="ECO:0007669"/>
    <property type="project" value="UniProtKB-KW"/>
</dbReference>
<feature type="transmembrane region" description="Helical" evidence="8">
    <location>
        <begin position="268"/>
        <end position="287"/>
    </location>
</feature>
<dbReference type="PIRSF" id="PIRSF500217">
    <property type="entry name" value="AlgI"/>
    <property type="match status" value="1"/>
</dbReference>
<dbReference type="InterPro" id="IPR028362">
    <property type="entry name" value="AlgI"/>
</dbReference>
<dbReference type="PIRSF" id="PIRSF016636">
    <property type="entry name" value="AlgI_DltB"/>
    <property type="match status" value="1"/>
</dbReference>
<dbReference type="PANTHER" id="PTHR13285:SF18">
    <property type="entry name" value="PROTEIN-CYSTEINE N-PALMITOYLTRANSFERASE RASP"/>
    <property type="match status" value="1"/>
</dbReference>
<keyword evidence="3 7" id="KW-1003">Cell membrane</keyword>
<dbReference type="GO" id="GO:0005886">
    <property type="term" value="C:plasma membrane"/>
    <property type="evidence" value="ECO:0007669"/>
    <property type="project" value="UniProtKB-SubCell"/>
</dbReference>
<dbReference type="GO" id="GO:0042121">
    <property type="term" value="P:alginic acid biosynthetic process"/>
    <property type="evidence" value="ECO:0007669"/>
    <property type="project" value="InterPro"/>
</dbReference>
<comment type="caution">
    <text evidence="9">The sequence shown here is derived from an EMBL/GenBank/DDBJ whole genome shotgun (WGS) entry which is preliminary data.</text>
</comment>
<reference evidence="9" key="1">
    <citation type="submission" date="2021-05" db="EMBL/GenBank/DDBJ databases">
        <authorList>
            <person name="Pietrasiak N."/>
            <person name="Ward R."/>
            <person name="Stajich J.E."/>
            <person name="Kurbessoian T."/>
        </authorList>
    </citation>
    <scope>NUCLEOTIDE SEQUENCE</scope>
    <source>
        <strain evidence="9">UHER 2000/2452</strain>
    </source>
</reference>
<keyword evidence="4 8" id="KW-0812">Transmembrane</keyword>
<feature type="transmembrane region" description="Helical" evidence="8">
    <location>
        <begin position="443"/>
        <end position="464"/>
    </location>
</feature>
<accession>A0A951Q6E3</accession>
<evidence type="ECO:0000256" key="7">
    <source>
        <dbReference type="PIRNR" id="PIRNR016636"/>
    </source>
</evidence>
<name>A0A951Q6E3_9CYAN</name>
<dbReference type="InterPro" id="IPR024194">
    <property type="entry name" value="Ac/AlaTfrase_AlgI/DltB"/>
</dbReference>
<feature type="transmembrane region" description="Helical" evidence="8">
    <location>
        <begin position="530"/>
        <end position="552"/>
    </location>
</feature>
<feature type="transmembrane region" description="Helical" evidence="8">
    <location>
        <begin position="150"/>
        <end position="170"/>
    </location>
</feature>
<keyword evidence="5 8" id="KW-1133">Transmembrane helix</keyword>
<evidence type="ECO:0000256" key="6">
    <source>
        <dbReference type="ARBA" id="ARBA00023136"/>
    </source>
</evidence>
<evidence type="ECO:0000313" key="9">
    <source>
        <dbReference type="EMBL" id="MBW4657212.1"/>
    </source>
</evidence>
<evidence type="ECO:0000256" key="1">
    <source>
        <dbReference type="ARBA" id="ARBA00004651"/>
    </source>
</evidence>
<feature type="transmembrane region" description="Helical" evidence="8">
    <location>
        <begin position="76"/>
        <end position="96"/>
    </location>
</feature>
<proteinExistence type="inferred from homology"/>
<feature type="transmembrane region" description="Helical" evidence="8">
    <location>
        <begin position="116"/>
        <end position="138"/>
    </location>
</feature>
<feature type="transmembrane region" description="Helical" evidence="8">
    <location>
        <begin position="402"/>
        <end position="422"/>
    </location>
</feature>
<evidence type="ECO:0000256" key="8">
    <source>
        <dbReference type="SAM" id="Phobius"/>
    </source>
</evidence>
<comment type="subcellular location">
    <subcellularLocation>
        <location evidence="1">Cell membrane</location>
        <topology evidence="1">Multi-pass membrane protein</topology>
    </subcellularLocation>
</comment>
<evidence type="ECO:0000256" key="4">
    <source>
        <dbReference type="ARBA" id="ARBA00022692"/>
    </source>
</evidence>
<feature type="transmembrane region" description="Helical" evidence="8">
    <location>
        <begin position="47"/>
        <end position="64"/>
    </location>
</feature>
<keyword evidence="7" id="KW-0808">Transferase</keyword>
<dbReference type="InterPro" id="IPR004299">
    <property type="entry name" value="MBOAT_fam"/>
</dbReference>